<accession>A0A8D8BFZ7</accession>
<name>A0A8D8BFZ7_CULPI</name>
<reference evidence="2" key="1">
    <citation type="submission" date="2021-05" db="EMBL/GenBank/DDBJ databases">
        <authorList>
            <person name="Alioto T."/>
            <person name="Alioto T."/>
            <person name="Gomez Garrido J."/>
        </authorList>
    </citation>
    <scope>NUCLEOTIDE SEQUENCE</scope>
</reference>
<organism evidence="2">
    <name type="scientific">Culex pipiens</name>
    <name type="common">House mosquito</name>
    <dbReference type="NCBI Taxonomy" id="7175"/>
    <lineage>
        <taxon>Eukaryota</taxon>
        <taxon>Metazoa</taxon>
        <taxon>Ecdysozoa</taxon>
        <taxon>Arthropoda</taxon>
        <taxon>Hexapoda</taxon>
        <taxon>Insecta</taxon>
        <taxon>Pterygota</taxon>
        <taxon>Neoptera</taxon>
        <taxon>Endopterygota</taxon>
        <taxon>Diptera</taxon>
        <taxon>Nematocera</taxon>
        <taxon>Culicoidea</taxon>
        <taxon>Culicidae</taxon>
        <taxon>Culicinae</taxon>
        <taxon>Culicini</taxon>
        <taxon>Culex</taxon>
        <taxon>Culex</taxon>
    </lineage>
</organism>
<evidence type="ECO:0000256" key="1">
    <source>
        <dbReference type="SAM" id="MobiDB-lite"/>
    </source>
</evidence>
<feature type="region of interest" description="Disordered" evidence="1">
    <location>
        <begin position="36"/>
        <end position="59"/>
    </location>
</feature>
<evidence type="ECO:0000313" key="2">
    <source>
        <dbReference type="EMBL" id="CAG6473314.1"/>
    </source>
</evidence>
<dbReference type="AlphaFoldDB" id="A0A8D8BFZ7"/>
<proteinExistence type="predicted"/>
<sequence>MQPGVQATLVAGVAHEDPPRGAEPCLRRVRQLLQAGGTSARAHQRSPSEAQAVQLRGLPQDVRAVGRSERAHATSQRRRSTAQVRLLRQELRAGQGAAIARPLAHRRATVCVFAVRGGLHFVQCAGGTHVEASGGGADSERTTSVKWRYVYFE</sequence>
<dbReference type="EMBL" id="HBUE01072611">
    <property type="protein sequence ID" value="CAG6473314.1"/>
    <property type="molecule type" value="Transcribed_RNA"/>
</dbReference>
<feature type="region of interest" description="Disordered" evidence="1">
    <location>
        <begin position="64"/>
        <end position="83"/>
    </location>
</feature>
<protein>
    <submittedName>
        <fullName evidence="2">(northern house mosquito) hypothetical protein</fullName>
    </submittedName>
</protein>